<sequence>MSTIHLFDDSNNANDNRLGDLEKTIIINSLMEVPFEERDEEWRDIFLANIAECTLKLAETEVVVGPDGFPYFQLESVPKDQNFQAFVIKNRLKDYVLPKGFGIAINTQNENPDWVFTYGDLVNYFLNGEFYTDESVFSKKNEQTIIGQDEEILVGQPAETILPQAVRNQLREFLDYYGVKNAKVMLIARNYKDEENASQDLAFNIAANQFRTEKEFTNIMEAIGWFLPRHYSYIGLDEFAVDNGFMPL</sequence>
<evidence type="ECO:0000313" key="1">
    <source>
        <dbReference type="EMBL" id="SPZ91993.1"/>
    </source>
</evidence>
<protein>
    <submittedName>
        <fullName evidence="1">Uncharacterized protein</fullName>
    </submittedName>
</protein>
<dbReference type="EMBL" id="UAUU01000011">
    <property type="protein sequence ID" value="SPZ91993.1"/>
    <property type="molecule type" value="Genomic_DNA"/>
</dbReference>
<gene>
    <name evidence="1" type="ORF">NCTC11343_04042</name>
</gene>
<name>A0A2X2JJS3_SPHMU</name>
<dbReference type="Proteomes" id="UP000251241">
    <property type="component" value="Unassembled WGS sequence"/>
</dbReference>
<organism evidence="1 2">
    <name type="scientific">Sphingobacterium multivorum</name>
    <dbReference type="NCBI Taxonomy" id="28454"/>
    <lineage>
        <taxon>Bacteria</taxon>
        <taxon>Pseudomonadati</taxon>
        <taxon>Bacteroidota</taxon>
        <taxon>Sphingobacteriia</taxon>
        <taxon>Sphingobacteriales</taxon>
        <taxon>Sphingobacteriaceae</taxon>
        <taxon>Sphingobacterium</taxon>
    </lineage>
</organism>
<dbReference type="AlphaFoldDB" id="A0A2X2JJS3"/>
<evidence type="ECO:0000313" key="2">
    <source>
        <dbReference type="Proteomes" id="UP000251241"/>
    </source>
</evidence>
<reference evidence="1 2" key="1">
    <citation type="submission" date="2018-06" db="EMBL/GenBank/DDBJ databases">
        <authorList>
            <consortium name="Pathogen Informatics"/>
            <person name="Doyle S."/>
        </authorList>
    </citation>
    <scope>NUCLEOTIDE SEQUENCE [LARGE SCALE GENOMIC DNA]</scope>
    <source>
        <strain evidence="1 2">NCTC11343</strain>
    </source>
</reference>
<dbReference type="RefSeq" id="WP_112375617.1">
    <property type="nucleotide sequence ID" value="NZ_CP069793.1"/>
</dbReference>
<accession>A0A2X2JJS3</accession>
<proteinExistence type="predicted"/>
<dbReference type="GeneID" id="97182190"/>